<dbReference type="RefSeq" id="WP_176862116.1">
    <property type="nucleotide sequence ID" value="NZ_JABXWT010000001.1"/>
</dbReference>
<gene>
    <name evidence="1" type="ORF">HW561_04690</name>
</gene>
<dbReference type="EMBL" id="JABXWT010000001">
    <property type="protein sequence ID" value="NVO55087.1"/>
    <property type="molecule type" value="Genomic_DNA"/>
</dbReference>
<name>A0ABX2PND1_9RHOB</name>
<evidence type="ECO:0000313" key="1">
    <source>
        <dbReference type="EMBL" id="NVO55087.1"/>
    </source>
</evidence>
<comment type="caution">
    <text evidence="1">The sequence shown here is derived from an EMBL/GenBank/DDBJ whole genome shotgun (WGS) entry which is preliminary data.</text>
</comment>
<dbReference type="Proteomes" id="UP000630805">
    <property type="component" value="Unassembled WGS sequence"/>
</dbReference>
<proteinExistence type="predicted"/>
<sequence>MNPVAITRNGATYTGSYGVQGHLLVVTYAGQTKRTQIGDMEAQTLAEIVLGEMIGS</sequence>
<reference evidence="1 2" key="1">
    <citation type="submission" date="2020-06" db="EMBL/GenBank/DDBJ databases">
        <authorList>
            <person name="Cao W.R."/>
        </authorList>
    </citation>
    <scope>NUCLEOTIDE SEQUENCE [LARGE SCALE GENOMIC DNA]</scope>
    <source>
        <strain evidence="1 2">B1Z28</strain>
    </source>
</reference>
<organism evidence="1 2">
    <name type="scientific">Ruegeria haliotis</name>
    <dbReference type="NCBI Taxonomy" id="2747601"/>
    <lineage>
        <taxon>Bacteria</taxon>
        <taxon>Pseudomonadati</taxon>
        <taxon>Pseudomonadota</taxon>
        <taxon>Alphaproteobacteria</taxon>
        <taxon>Rhodobacterales</taxon>
        <taxon>Roseobacteraceae</taxon>
        <taxon>Ruegeria</taxon>
    </lineage>
</organism>
<protein>
    <submittedName>
        <fullName evidence="1">Uncharacterized protein</fullName>
    </submittedName>
</protein>
<accession>A0ABX2PND1</accession>
<keyword evidence="2" id="KW-1185">Reference proteome</keyword>
<evidence type="ECO:0000313" key="2">
    <source>
        <dbReference type="Proteomes" id="UP000630805"/>
    </source>
</evidence>